<dbReference type="EMBL" id="JAUSUT010000001">
    <property type="protein sequence ID" value="MDQ0381279.1"/>
    <property type="molecule type" value="Genomic_DNA"/>
</dbReference>
<evidence type="ECO:0000259" key="3">
    <source>
        <dbReference type="SMART" id="SM00822"/>
    </source>
</evidence>
<evidence type="ECO:0000313" key="5">
    <source>
        <dbReference type="Proteomes" id="UP001229651"/>
    </source>
</evidence>
<dbReference type="NCBIfam" id="NF005559">
    <property type="entry name" value="PRK07231.1"/>
    <property type="match status" value="1"/>
</dbReference>
<name>A0ABU0F1Q9_9PSEU</name>
<dbReference type="PANTHER" id="PTHR42760:SF115">
    <property type="entry name" value="3-OXOACYL-[ACYL-CARRIER-PROTEIN] REDUCTASE FABG"/>
    <property type="match status" value="1"/>
</dbReference>
<dbReference type="PRINTS" id="PR00080">
    <property type="entry name" value="SDRFAMILY"/>
</dbReference>
<accession>A0ABU0F1Q9</accession>
<evidence type="ECO:0000256" key="2">
    <source>
        <dbReference type="ARBA" id="ARBA00023002"/>
    </source>
</evidence>
<organism evidence="4 5">
    <name type="scientific">Amycolatopsis thermophila</name>
    <dbReference type="NCBI Taxonomy" id="206084"/>
    <lineage>
        <taxon>Bacteria</taxon>
        <taxon>Bacillati</taxon>
        <taxon>Actinomycetota</taxon>
        <taxon>Actinomycetes</taxon>
        <taxon>Pseudonocardiales</taxon>
        <taxon>Pseudonocardiaceae</taxon>
        <taxon>Amycolatopsis</taxon>
    </lineage>
</organism>
<keyword evidence="2" id="KW-0560">Oxidoreductase</keyword>
<dbReference type="InterPro" id="IPR036291">
    <property type="entry name" value="NAD(P)-bd_dom_sf"/>
</dbReference>
<reference evidence="4 5" key="1">
    <citation type="submission" date="2023-07" db="EMBL/GenBank/DDBJ databases">
        <title>Sequencing the genomes of 1000 actinobacteria strains.</title>
        <authorList>
            <person name="Klenk H.-P."/>
        </authorList>
    </citation>
    <scope>NUCLEOTIDE SEQUENCE [LARGE SCALE GENOMIC DNA]</scope>
    <source>
        <strain evidence="4 5">DSM 45805</strain>
    </source>
</reference>
<comment type="caution">
    <text evidence="4">The sequence shown here is derived from an EMBL/GenBank/DDBJ whole genome shotgun (WGS) entry which is preliminary data.</text>
</comment>
<dbReference type="Pfam" id="PF13561">
    <property type="entry name" value="adh_short_C2"/>
    <property type="match status" value="1"/>
</dbReference>
<dbReference type="PRINTS" id="PR00081">
    <property type="entry name" value="GDHRDH"/>
</dbReference>
<dbReference type="InterPro" id="IPR057326">
    <property type="entry name" value="KR_dom"/>
</dbReference>
<dbReference type="Gene3D" id="3.40.50.720">
    <property type="entry name" value="NAD(P)-binding Rossmann-like Domain"/>
    <property type="match status" value="1"/>
</dbReference>
<gene>
    <name evidence="4" type="ORF">FB470_005273</name>
</gene>
<dbReference type="SUPFAM" id="SSF51735">
    <property type="entry name" value="NAD(P)-binding Rossmann-fold domains"/>
    <property type="match status" value="1"/>
</dbReference>
<protein>
    <submittedName>
        <fullName evidence="4">NAD(P)-dependent dehydrogenase (Short-subunit alcohol dehydrogenase family)</fullName>
    </submittedName>
</protein>
<comment type="similarity">
    <text evidence="1">Belongs to the short-chain dehydrogenases/reductases (SDR) family.</text>
</comment>
<proteinExistence type="inferred from homology"/>
<dbReference type="SMART" id="SM00822">
    <property type="entry name" value="PKS_KR"/>
    <property type="match status" value="1"/>
</dbReference>
<feature type="domain" description="Ketoreductase" evidence="3">
    <location>
        <begin position="14"/>
        <end position="153"/>
    </location>
</feature>
<keyword evidence="5" id="KW-1185">Reference proteome</keyword>
<evidence type="ECO:0000256" key="1">
    <source>
        <dbReference type="ARBA" id="ARBA00006484"/>
    </source>
</evidence>
<dbReference type="Proteomes" id="UP001229651">
    <property type="component" value="Unassembled WGS sequence"/>
</dbReference>
<sequence>MTDARTTKNGLDGKVAFVTGGAQGIGAAISAALAEAGATVVIGDLDEERAGRTAGEVAAAAGGKAGAVAVDVTDPVSVAAAARATLDRHGRVDVLVNNAGISNDQPTFEHDDATWDRTIAVNLSGAFFAAREFGRHMRERGGAIVNISSIAALVAGSPERHVAYDVSKAGIIALTRTLGVEWAPLGIRVNAVAPGYTDTEILRAVGSANPEVLDTWLSQVPQRRLIDPAEIARVVTYLASDGASAITGQLIVADGGYSASA</sequence>
<evidence type="ECO:0000313" key="4">
    <source>
        <dbReference type="EMBL" id="MDQ0381279.1"/>
    </source>
</evidence>
<dbReference type="InterPro" id="IPR002347">
    <property type="entry name" value="SDR_fam"/>
</dbReference>
<dbReference type="RefSeq" id="WP_306995821.1">
    <property type="nucleotide sequence ID" value="NZ_JAUSUT010000001.1"/>
</dbReference>
<dbReference type="PANTHER" id="PTHR42760">
    <property type="entry name" value="SHORT-CHAIN DEHYDROGENASES/REDUCTASES FAMILY MEMBER"/>
    <property type="match status" value="1"/>
</dbReference>